<keyword evidence="2" id="KW-1185">Reference proteome</keyword>
<proteinExistence type="predicted"/>
<gene>
    <name evidence="1" type="ORF">V5O48_016866</name>
</gene>
<protein>
    <submittedName>
        <fullName evidence="1">Uncharacterized protein</fullName>
    </submittedName>
</protein>
<name>A0ABR3EQJ6_9AGAR</name>
<reference evidence="1 2" key="1">
    <citation type="submission" date="2024-02" db="EMBL/GenBank/DDBJ databases">
        <title>A draft genome for the cacao thread blight pathogen Marasmius crinis-equi.</title>
        <authorList>
            <person name="Cohen S.P."/>
            <person name="Baruah I.K."/>
            <person name="Amoako-Attah I."/>
            <person name="Bukari Y."/>
            <person name="Meinhardt L.W."/>
            <person name="Bailey B.A."/>
        </authorList>
    </citation>
    <scope>NUCLEOTIDE SEQUENCE [LARGE SCALE GENOMIC DNA]</scope>
    <source>
        <strain evidence="1 2">GH-76</strain>
    </source>
</reference>
<accession>A0ABR3EQJ6</accession>
<dbReference type="Proteomes" id="UP001465976">
    <property type="component" value="Unassembled WGS sequence"/>
</dbReference>
<organism evidence="1 2">
    <name type="scientific">Marasmius crinis-equi</name>
    <dbReference type="NCBI Taxonomy" id="585013"/>
    <lineage>
        <taxon>Eukaryota</taxon>
        <taxon>Fungi</taxon>
        <taxon>Dikarya</taxon>
        <taxon>Basidiomycota</taxon>
        <taxon>Agaricomycotina</taxon>
        <taxon>Agaricomycetes</taxon>
        <taxon>Agaricomycetidae</taxon>
        <taxon>Agaricales</taxon>
        <taxon>Marasmiineae</taxon>
        <taxon>Marasmiaceae</taxon>
        <taxon>Marasmius</taxon>
    </lineage>
</organism>
<sequence length="213" mass="25047">MVARQRMKIPFFTSSHESIQACNTVPNTKRLQAFIRLLSLLLHKRKRFRDEVHLHTTPYRSIAYSVVIEAVECCRDVMVNEVVISDALDFGILAAIIKADSLYFSPDLDQDQPLRQPGKSFTRIIVGIIDSISRFLIYSPILHRVLRSLRAMPDLDRWEDKLKLESPKAWSHWRDMKERAQWVYEIRRELGDRERLQLTRCMYEKAGLDSFPE</sequence>
<dbReference type="EMBL" id="JBAHYK010002388">
    <property type="protein sequence ID" value="KAL0565165.1"/>
    <property type="molecule type" value="Genomic_DNA"/>
</dbReference>
<evidence type="ECO:0000313" key="1">
    <source>
        <dbReference type="EMBL" id="KAL0565165.1"/>
    </source>
</evidence>
<comment type="caution">
    <text evidence="1">The sequence shown here is derived from an EMBL/GenBank/DDBJ whole genome shotgun (WGS) entry which is preliminary data.</text>
</comment>
<evidence type="ECO:0000313" key="2">
    <source>
        <dbReference type="Proteomes" id="UP001465976"/>
    </source>
</evidence>